<dbReference type="AlphaFoldDB" id="A0A382YGK8"/>
<evidence type="ECO:0000313" key="2">
    <source>
        <dbReference type="EMBL" id="SVD82354.1"/>
    </source>
</evidence>
<dbReference type="PANTHER" id="PTHR23150">
    <property type="entry name" value="SULFATASE MODIFYING FACTOR 1, 2"/>
    <property type="match status" value="1"/>
</dbReference>
<feature type="domain" description="Sulfatase-modifying factor enzyme-like" evidence="1">
    <location>
        <begin position="57"/>
        <end position="223"/>
    </location>
</feature>
<evidence type="ECO:0000259" key="1">
    <source>
        <dbReference type="Pfam" id="PF03781"/>
    </source>
</evidence>
<dbReference type="SUPFAM" id="SSF56436">
    <property type="entry name" value="C-type lectin-like"/>
    <property type="match status" value="1"/>
</dbReference>
<sequence>MRKFSLTLLALFAFSVYAKDEKEMVIGSAKELKGISAKKITWKKDEAKMVPIPGGNKTKPFWIDTTEVTVGQFKKFLLESDHQFDTKLWRDIYRFSATDKSPIIYVSWDNAVAYAKWAGKRLPREEEWEWAARGGLKDKTYPWGDNRSQARDYANYDGAGGKDKWKYCAPVGSFEANGYGLHDMAGNVWEWSQDWYDDNRTRYRLLRGGCWINCIKALSVANRCSPAPYFR</sequence>
<protein>
    <recommendedName>
        <fullName evidence="1">Sulfatase-modifying factor enzyme-like domain-containing protein</fullName>
    </recommendedName>
</protein>
<dbReference type="InterPro" id="IPR042095">
    <property type="entry name" value="SUMF_sf"/>
</dbReference>
<dbReference type="EMBL" id="UINC01175637">
    <property type="protein sequence ID" value="SVD82354.1"/>
    <property type="molecule type" value="Genomic_DNA"/>
</dbReference>
<dbReference type="Pfam" id="PF03781">
    <property type="entry name" value="FGE-sulfatase"/>
    <property type="match status" value="1"/>
</dbReference>
<feature type="non-terminal residue" evidence="2">
    <location>
        <position position="231"/>
    </location>
</feature>
<reference evidence="2" key="1">
    <citation type="submission" date="2018-05" db="EMBL/GenBank/DDBJ databases">
        <authorList>
            <person name="Lanie J.A."/>
            <person name="Ng W.-L."/>
            <person name="Kazmierczak K.M."/>
            <person name="Andrzejewski T.M."/>
            <person name="Davidsen T.M."/>
            <person name="Wayne K.J."/>
            <person name="Tettelin H."/>
            <person name="Glass J.I."/>
            <person name="Rusch D."/>
            <person name="Podicherti R."/>
            <person name="Tsui H.-C.T."/>
            <person name="Winkler M.E."/>
        </authorList>
    </citation>
    <scope>NUCLEOTIDE SEQUENCE</scope>
</reference>
<dbReference type="InterPro" id="IPR016187">
    <property type="entry name" value="CTDL_fold"/>
</dbReference>
<accession>A0A382YGK8</accession>
<gene>
    <name evidence="2" type="ORF">METZ01_LOCUS435208</name>
</gene>
<dbReference type="InterPro" id="IPR051043">
    <property type="entry name" value="Sulfatase_Mod_Factor_Kinase"/>
</dbReference>
<dbReference type="PANTHER" id="PTHR23150:SF19">
    <property type="entry name" value="FORMYLGLYCINE-GENERATING ENZYME"/>
    <property type="match status" value="1"/>
</dbReference>
<dbReference type="GO" id="GO:0120147">
    <property type="term" value="F:formylglycine-generating oxidase activity"/>
    <property type="evidence" value="ECO:0007669"/>
    <property type="project" value="TreeGrafter"/>
</dbReference>
<name>A0A382YGK8_9ZZZZ</name>
<proteinExistence type="predicted"/>
<organism evidence="2">
    <name type="scientific">marine metagenome</name>
    <dbReference type="NCBI Taxonomy" id="408172"/>
    <lineage>
        <taxon>unclassified sequences</taxon>
        <taxon>metagenomes</taxon>
        <taxon>ecological metagenomes</taxon>
    </lineage>
</organism>
<dbReference type="Gene3D" id="3.90.1580.10">
    <property type="entry name" value="paralog of FGE (formylglycine-generating enzyme)"/>
    <property type="match status" value="1"/>
</dbReference>
<dbReference type="InterPro" id="IPR005532">
    <property type="entry name" value="SUMF_dom"/>
</dbReference>